<feature type="transmembrane region" description="Helical" evidence="1">
    <location>
        <begin position="860"/>
        <end position="879"/>
    </location>
</feature>
<dbReference type="Pfam" id="PF00873">
    <property type="entry name" value="ACR_tran"/>
    <property type="match status" value="1"/>
</dbReference>
<dbReference type="GO" id="GO:0042910">
    <property type="term" value="F:xenobiotic transmembrane transporter activity"/>
    <property type="evidence" value="ECO:0007669"/>
    <property type="project" value="TreeGrafter"/>
</dbReference>
<dbReference type="Gene3D" id="3.30.70.1320">
    <property type="entry name" value="Multidrug efflux transporter AcrB pore domain like"/>
    <property type="match status" value="1"/>
</dbReference>
<protein>
    <submittedName>
        <fullName evidence="2">AcrB/AcrD/AcrF family protein</fullName>
    </submittedName>
</protein>
<dbReference type="SUPFAM" id="SSF82714">
    <property type="entry name" value="Multidrug efflux transporter AcrB TolC docking domain, DN and DC subdomains"/>
    <property type="match status" value="2"/>
</dbReference>
<dbReference type="Gene3D" id="1.20.1640.10">
    <property type="entry name" value="Multidrug efflux transporter AcrB transmembrane domain"/>
    <property type="match status" value="2"/>
</dbReference>
<dbReference type="SUPFAM" id="SSF82693">
    <property type="entry name" value="Multidrug efflux transporter AcrB pore domain, PN1, PN2, PC1 and PC2 subdomains"/>
    <property type="match status" value="2"/>
</dbReference>
<keyword evidence="3" id="KW-1185">Reference proteome</keyword>
<name>A0A1D2LEQ3_BROTH</name>
<evidence type="ECO:0000313" key="2">
    <source>
        <dbReference type="EMBL" id="ATF26314.1"/>
    </source>
</evidence>
<feature type="transmembrane region" description="Helical" evidence="1">
    <location>
        <begin position="958"/>
        <end position="977"/>
    </location>
</feature>
<dbReference type="GO" id="GO:0005886">
    <property type="term" value="C:plasma membrane"/>
    <property type="evidence" value="ECO:0007669"/>
    <property type="project" value="TreeGrafter"/>
</dbReference>
<dbReference type="AlphaFoldDB" id="A0A1D2LEQ3"/>
<sequence>MKSTVNFVLRNKLAIWIMTIIIAGAGIYSGMKMKMETMPDISIPIISVSTTYPGATPEQVANDVSIPVENAVESLKGVKTVTSTSYQNMSSLQIEYNYGADMKEAQESVKEVIEKLELPETTTKPVVDRVSINAFPVIALSVSNKDQSIAELTDTVENNIIGDIQGIDGVGSATATGQQVDKVKLTYDQAKMAKLGLTEDAVAQVIKASDLKMPLGIFNFEKSQESVVVDGKATTIKELENVEIPTVNPDPEKAAAAIAAGEPLSVKLKDIAAIKKVGEVESISRTNGQDAIAIQVVKGQDANTVDVVNAVKDKVKSYEDRYDVKIDVTLDQGEPIEASVKTMVDKALFGALFAVIIILIFLRNFRSTIISIVSIPMSLLMGVIVLKQMDITLNMMTLGAMTVAIGRVIDDSIVVVENIYRRMHLPDEKLKGKALIREATLEMFRPIMSSTLVTVAVFVPLGLVSGMVGELFLPFALTIAFALVGSLIIAVTIVPVLSHTLFKKELNGQKPVKKQVEEHGKMAIGYTRILKWVLNHKWITSLITLAALIGSLALTPLVGFSFMPDDEQKLMYVTYTPKAGQTDADVAKDVKKVEKLFMDRKDVKMTQLSTGGANPMMGGSGNGSLMYVTFDDDVKNFDSIKDKVLNQIEGFKQAGEWKSQDFTMTSNSELSYSVYGNSEKEISGTVKDIEKIMNERKDMKNVTSSLTETYEEHTLKIDGDKVSALGLSTAQIGQAINPNKQATVLTTVKKGDKDIDVEVQSSVKAPDNFKDVLKEKIKTPTGQEVALSELVKVENGTTANSVSRSEGKVFATVKGKITDKDISKASSAVQKKIDKLETPKSIDISSGGATEDMADAFSQLGLAMVAAIAIVYLILVITFGEGLAPFAILFSLPLTVIGSIVALLIAREPIDVSTMIGLLMLIGIVVTNAIVLVDRIIHKEHEGMPMREAILEAGATRLRPILMTAIATIGALIPLAIGAEGSGLISKGLGVTVIGGLISSTLLTLVIVPLMYEALSKLLKKKRNKTVE</sequence>
<dbReference type="SUPFAM" id="SSF82866">
    <property type="entry name" value="Multidrug efflux transporter AcrB transmembrane domain"/>
    <property type="match status" value="2"/>
</dbReference>
<dbReference type="OrthoDB" id="9757876at2"/>
<feature type="transmembrane region" description="Helical" evidence="1">
    <location>
        <begin position="538"/>
        <end position="563"/>
    </location>
</feature>
<feature type="transmembrane region" description="Helical" evidence="1">
    <location>
        <begin position="886"/>
        <end position="906"/>
    </location>
</feature>
<dbReference type="EMBL" id="CP023483">
    <property type="protein sequence ID" value="ATF26314.1"/>
    <property type="molecule type" value="Genomic_DNA"/>
</dbReference>
<keyword evidence="1" id="KW-1133">Transmembrane helix</keyword>
<keyword evidence="1" id="KW-0472">Membrane</keyword>
<dbReference type="KEGG" id="bths:CNY62_07945"/>
<dbReference type="PANTHER" id="PTHR32063">
    <property type="match status" value="1"/>
</dbReference>
<accession>A0A1D2LEQ3</accession>
<dbReference type="STRING" id="2756.BFR44_09360"/>
<dbReference type="Gene3D" id="3.30.2090.10">
    <property type="entry name" value="Multidrug efflux transporter AcrB TolC docking domain, DN and DC subdomains"/>
    <property type="match status" value="2"/>
</dbReference>
<feature type="transmembrane region" description="Helical" evidence="1">
    <location>
        <begin position="912"/>
        <end position="937"/>
    </location>
</feature>
<dbReference type="Gene3D" id="3.30.70.1440">
    <property type="entry name" value="Multidrug efflux transporter AcrB pore domain"/>
    <property type="match status" value="1"/>
</dbReference>
<dbReference type="Proteomes" id="UP000243591">
    <property type="component" value="Chromosome"/>
</dbReference>
<keyword evidence="1" id="KW-0812">Transmembrane</keyword>
<dbReference type="PANTHER" id="PTHR32063:SF0">
    <property type="entry name" value="SWARMING MOTILITY PROTEIN SWRC"/>
    <property type="match status" value="1"/>
</dbReference>
<proteinExistence type="predicted"/>
<dbReference type="PRINTS" id="PR00702">
    <property type="entry name" value="ACRIFLAVINRP"/>
</dbReference>
<dbReference type="InterPro" id="IPR001036">
    <property type="entry name" value="Acrflvin-R"/>
</dbReference>
<feature type="transmembrane region" description="Helical" evidence="1">
    <location>
        <begin position="368"/>
        <end position="386"/>
    </location>
</feature>
<dbReference type="RefSeq" id="WP_069125783.1">
    <property type="nucleotide sequence ID" value="NZ_CP023483.1"/>
</dbReference>
<reference evidence="2 3" key="1">
    <citation type="submission" date="2017-09" db="EMBL/GenBank/DDBJ databases">
        <title>Complete Genome Sequences of Two Strains of the Meat Spoilage Bacterium Brochothrix thermosphacta Isolated from Ground Chicken.</title>
        <authorList>
            <person name="Paoli G.C."/>
            <person name="Wijey C."/>
            <person name="Chen C.-Y."/>
            <person name="Nguyen L."/>
            <person name="Yan X."/>
            <person name="Irwin P.L."/>
        </authorList>
    </citation>
    <scope>NUCLEOTIDE SEQUENCE [LARGE SCALE GENOMIC DNA]</scope>
    <source>
        <strain evidence="2 3">BI</strain>
    </source>
</reference>
<gene>
    <name evidence="2" type="ORF">CNY62_07945</name>
</gene>
<feature type="transmembrane region" description="Helical" evidence="1">
    <location>
        <begin position="13"/>
        <end position="31"/>
    </location>
</feature>
<feature type="transmembrane region" description="Helical" evidence="1">
    <location>
        <begin position="475"/>
        <end position="497"/>
    </location>
</feature>
<evidence type="ECO:0000256" key="1">
    <source>
        <dbReference type="SAM" id="Phobius"/>
    </source>
</evidence>
<feature type="transmembrane region" description="Helical" evidence="1">
    <location>
        <begin position="989"/>
        <end position="1015"/>
    </location>
</feature>
<feature type="transmembrane region" description="Helical" evidence="1">
    <location>
        <begin position="343"/>
        <end position="362"/>
    </location>
</feature>
<dbReference type="InterPro" id="IPR027463">
    <property type="entry name" value="AcrB_DN_DC_subdom"/>
</dbReference>
<dbReference type="Gene3D" id="3.30.70.1430">
    <property type="entry name" value="Multidrug efflux transporter AcrB pore domain"/>
    <property type="match status" value="2"/>
</dbReference>
<feature type="transmembrane region" description="Helical" evidence="1">
    <location>
        <begin position="447"/>
        <end position="469"/>
    </location>
</feature>
<organism evidence="2 3">
    <name type="scientific">Brochothrix thermosphacta</name>
    <name type="common">Microbacterium thermosphactum</name>
    <dbReference type="NCBI Taxonomy" id="2756"/>
    <lineage>
        <taxon>Bacteria</taxon>
        <taxon>Bacillati</taxon>
        <taxon>Bacillota</taxon>
        <taxon>Bacilli</taxon>
        <taxon>Bacillales</taxon>
        <taxon>Listeriaceae</taxon>
        <taxon>Brochothrix</taxon>
    </lineage>
</organism>
<evidence type="ECO:0000313" key="3">
    <source>
        <dbReference type="Proteomes" id="UP000243591"/>
    </source>
</evidence>